<feature type="transmembrane region" description="Helical" evidence="1">
    <location>
        <begin position="49"/>
        <end position="68"/>
    </location>
</feature>
<reference evidence="2 3" key="1">
    <citation type="submission" date="2015-12" db="EMBL/GenBank/DDBJ databases">
        <title>Complete genome of Lacimicrobium alkaliphilum KCTC 32984.</title>
        <authorList>
            <person name="Kim S.-G."/>
            <person name="Lee Y.-J."/>
        </authorList>
    </citation>
    <scope>NUCLEOTIDE SEQUENCE [LARGE SCALE GENOMIC DNA]</scope>
    <source>
        <strain evidence="2 3">YelD216</strain>
    </source>
</reference>
<protein>
    <recommendedName>
        <fullName evidence="4">Disulfide bond formation protein B</fullName>
    </recommendedName>
</protein>
<dbReference type="OrthoDB" id="7433190at2"/>
<dbReference type="EMBL" id="CP013650">
    <property type="protein sequence ID" value="ALT00173.1"/>
    <property type="molecule type" value="Genomic_DNA"/>
</dbReference>
<evidence type="ECO:0000313" key="2">
    <source>
        <dbReference type="EMBL" id="ALT00173.1"/>
    </source>
</evidence>
<keyword evidence="3" id="KW-1185">Reference proteome</keyword>
<keyword evidence="1" id="KW-0812">Transmembrane</keyword>
<gene>
    <name evidence="2" type="ORF">AT746_19160</name>
</gene>
<keyword evidence="1" id="KW-1133">Transmembrane helix</keyword>
<evidence type="ECO:0008006" key="4">
    <source>
        <dbReference type="Google" id="ProtNLM"/>
    </source>
</evidence>
<proteinExistence type="predicted"/>
<name>A0A0U2ZPF6_9ALTE</name>
<evidence type="ECO:0000313" key="3">
    <source>
        <dbReference type="Proteomes" id="UP000068447"/>
    </source>
</evidence>
<organism evidence="2 3">
    <name type="scientific">Lacimicrobium alkaliphilum</name>
    <dbReference type="NCBI Taxonomy" id="1526571"/>
    <lineage>
        <taxon>Bacteria</taxon>
        <taxon>Pseudomonadati</taxon>
        <taxon>Pseudomonadota</taxon>
        <taxon>Gammaproteobacteria</taxon>
        <taxon>Alteromonadales</taxon>
        <taxon>Alteromonadaceae</taxon>
        <taxon>Lacimicrobium</taxon>
    </lineage>
</organism>
<dbReference type="AlphaFoldDB" id="A0A0U2ZPF6"/>
<keyword evidence="1" id="KW-0472">Membrane</keyword>
<evidence type="ECO:0000256" key="1">
    <source>
        <dbReference type="SAM" id="Phobius"/>
    </source>
</evidence>
<feature type="transmembrane region" description="Helical" evidence="1">
    <location>
        <begin position="15"/>
        <end position="37"/>
    </location>
</feature>
<feature type="transmembrane region" description="Helical" evidence="1">
    <location>
        <begin position="110"/>
        <end position="130"/>
    </location>
</feature>
<dbReference type="Proteomes" id="UP000068447">
    <property type="component" value="Chromosome"/>
</dbReference>
<sequence length="143" mass="16033">MLYKLLDIETYIQNVRWVAATAIFIATAAWAVELMDWTYICPFCRTQRTVIGILGILLFFPAPLHWIARYVGTTLGILGLVVAGTQHFRGWARISAGEFSFNQPIYFDSFLLSGAALFIITGLMFLLFLADKPKGLIEAPKVI</sequence>
<accession>A0A0U2ZPF6</accession>
<dbReference type="KEGG" id="lal:AT746_19160"/>